<feature type="region of interest" description="Disordered" evidence="1">
    <location>
        <begin position="1"/>
        <end position="30"/>
    </location>
</feature>
<protein>
    <submittedName>
        <fullName evidence="2">Uncharacterized protein</fullName>
    </submittedName>
</protein>
<keyword evidence="3" id="KW-1185">Reference proteome</keyword>
<dbReference type="Proteomes" id="UP001218188">
    <property type="component" value="Unassembled WGS sequence"/>
</dbReference>
<dbReference type="AlphaFoldDB" id="A0AAD6WY62"/>
<organism evidence="2 3">
    <name type="scientific">Mycena alexandri</name>
    <dbReference type="NCBI Taxonomy" id="1745969"/>
    <lineage>
        <taxon>Eukaryota</taxon>
        <taxon>Fungi</taxon>
        <taxon>Dikarya</taxon>
        <taxon>Basidiomycota</taxon>
        <taxon>Agaricomycotina</taxon>
        <taxon>Agaricomycetes</taxon>
        <taxon>Agaricomycetidae</taxon>
        <taxon>Agaricales</taxon>
        <taxon>Marasmiineae</taxon>
        <taxon>Mycenaceae</taxon>
        <taxon>Mycena</taxon>
    </lineage>
</organism>
<reference evidence="2" key="1">
    <citation type="submission" date="2023-03" db="EMBL/GenBank/DDBJ databases">
        <title>Massive genome expansion in bonnet fungi (Mycena s.s.) driven by repeated elements and novel gene families across ecological guilds.</title>
        <authorList>
            <consortium name="Lawrence Berkeley National Laboratory"/>
            <person name="Harder C.B."/>
            <person name="Miyauchi S."/>
            <person name="Viragh M."/>
            <person name="Kuo A."/>
            <person name="Thoen E."/>
            <person name="Andreopoulos B."/>
            <person name="Lu D."/>
            <person name="Skrede I."/>
            <person name="Drula E."/>
            <person name="Henrissat B."/>
            <person name="Morin E."/>
            <person name="Kohler A."/>
            <person name="Barry K."/>
            <person name="LaButti K."/>
            <person name="Morin E."/>
            <person name="Salamov A."/>
            <person name="Lipzen A."/>
            <person name="Mereny Z."/>
            <person name="Hegedus B."/>
            <person name="Baldrian P."/>
            <person name="Stursova M."/>
            <person name="Weitz H."/>
            <person name="Taylor A."/>
            <person name="Grigoriev I.V."/>
            <person name="Nagy L.G."/>
            <person name="Martin F."/>
            <person name="Kauserud H."/>
        </authorList>
    </citation>
    <scope>NUCLEOTIDE SEQUENCE</scope>
    <source>
        <strain evidence="2">CBHHK200</strain>
    </source>
</reference>
<accession>A0AAD6WY62</accession>
<dbReference type="EMBL" id="JARJCM010000099">
    <property type="protein sequence ID" value="KAJ7029617.1"/>
    <property type="molecule type" value="Genomic_DNA"/>
</dbReference>
<proteinExistence type="predicted"/>
<comment type="caution">
    <text evidence="2">The sequence shown here is derived from an EMBL/GenBank/DDBJ whole genome shotgun (WGS) entry which is preliminary data.</text>
</comment>
<evidence type="ECO:0000313" key="2">
    <source>
        <dbReference type="EMBL" id="KAJ7029617.1"/>
    </source>
</evidence>
<sequence length="87" mass="9712">MSLSEAPVKDALDAQRLSSPQAATNAPAAAARNLHRGATKLQHGERYEDFEANFVERSENNLMHIIYSYDIGCQYKPRCSCHKTSTQ</sequence>
<gene>
    <name evidence="2" type="ORF">C8F04DRAFT_1264697</name>
</gene>
<evidence type="ECO:0000313" key="3">
    <source>
        <dbReference type="Proteomes" id="UP001218188"/>
    </source>
</evidence>
<name>A0AAD6WY62_9AGAR</name>
<evidence type="ECO:0000256" key="1">
    <source>
        <dbReference type="SAM" id="MobiDB-lite"/>
    </source>
</evidence>